<dbReference type="HOGENOM" id="CLU_003705_2_2_1"/>
<dbReference type="GO" id="GO:0008270">
    <property type="term" value="F:zinc ion binding"/>
    <property type="evidence" value="ECO:0007669"/>
    <property type="project" value="UniProtKB-UniRule"/>
</dbReference>
<dbReference type="Proteomes" id="UP000014760">
    <property type="component" value="Unassembled WGS sequence"/>
</dbReference>
<evidence type="ECO:0000259" key="14">
    <source>
        <dbReference type="Pfam" id="PF17900"/>
    </source>
</evidence>
<reference evidence="15 17" key="2">
    <citation type="journal article" date="2013" name="Nature">
        <title>Insights into bilaterian evolution from three spiralian genomes.</title>
        <authorList>
            <person name="Simakov O."/>
            <person name="Marletaz F."/>
            <person name="Cho S.J."/>
            <person name="Edsinger-Gonzales E."/>
            <person name="Havlak P."/>
            <person name="Hellsten U."/>
            <person name="Kuo D.H."/>
            <person name="Larsson T."/>
            <person name="Lv J."/>
            <person name="Arendt D."/>
            <person name="Savage R."/>
            <person name="Osoegawa K."/>
            <person name="de Jong P."/>
            <person name="Grimwood J."/>
            <person name="Chapman J.A."/>
            <person name="Shapiro H."/>
            <person name="Aerts A."/>
            <person name="Otillar R.P."/>
            <person name="Terry A.Y."/>
            <person name="Boore J.L."/>
            <person name="Grigoriev I.V."/>
            <person name="Lindberg D.R."/>
            <person name="Seaver E.C."/>
            <person name="Weisblat D.A."/>
            <person name="Putnam N.H."/>
            <person name="Rokhsar D.S."/>
        </authorList>
    </citation>
    <scope>NUCLEOTIDE SEQUENCE</scope>
    <source>
        <strain evidence="15 17">I ESC-2004</strain>
    </source>
</reference>
<dbReference type="OrthoDB" id="510539at2759"/>
<evidence type="ECO:0000259" key="13">
    <source>
        <dbReference type="Pfam" id="PF11838"/>
    </source>
</evidence>
<sequence>MHREVMMVRQLFLLFFCLLGEAHADEVVAETSTDPNPLFNFGVAPKDLEDGRLPSAIEPMHYDIEIRPDIYTSQPPFYHSGHVNIYMRAVEATNQIVLNYKSLTIVEGSMRLIGFNLTDPAPSIVGWGVLPDLDFVVVTLSSDLVPGRAYIFRASFFGEMNSAAGRYGLYWDTYVKNNGEMRYVVGSQLQTIDARRVFPAFDEPSFKATFNVTIGRKSPYTAIGNGAPLDSVEVEDDWVLDSFDVTPRMSCYLLAFVVVDYGYLETETSTGTISRLWVRTAATEGAHFANDIIGTITEWLETYTNYNNIMPIVNHVLLPSHGGAMENWGLIIYGESTVLWDENWYDATYRRGTASIIGHELAHFDEMIYQRRVRGMLSADVNSLSQPVRPEIITPWEAMNAFTTSSYSKRYLQTFEFSNVETDNLWTALTAQATQEGITNPDGSPFDAKDKFDPWVLQSGFPLIQAIRNYESNALTVTQSHFNPNNEDWPPSDFGYSWNVPVSVLTENDNDPDAKLVAWMDRVPAIVLDDMMPNNISMWYLVNPGTRFFYRVQYDAQNMANINRQLMDDHEAFDVETRAALIEDTFAFARAEILTEVDAFETSLYLDAETEGIPWLIFDSYTQYVERLLRRFPETDELYKSFIEYLISPVYEWKGWEIDWDEPIYQTKLQQLAVDLACTNDHADCLDTAESLYDLWEQSTAEENPVVVGLRPAFYCTSVRTGNRNRWSTIYDRYVEDVGTSNLPFDSVEKRNLLESLACSSNVGVLEGYLEDLFDDDFVGLADKSAAMLSLADSIEGRWVVWDHFVENWRNETVPAVPLGVSRAAILHTVVEGFASEADQLAFIEFVARYPPENAAEEAVYERAFEIVSENRRWADNNLLSLHEWLESNVLG</sequence>
<evidence type="ECO:0000256" key="6">
    <source>
        <dbReference type="ARBA" id="ARBA00023049"/>
    </source>
</evidence>
<evidence type="ECO:0000256" key="2">
    <source>
        <dbReference type="ARBA" id="ARBA00022670"/>
    </source>
</evidence>
<keyword evidence="3 8" id="KW-0479">Metal-binding</keyword>
<evidence type="ECO:0000259" key="12">
    <source>
        <dbReference type="Pfam" id="PF01433"/>
    </source>
</evidence>
<dbReference type="Gene3D" id="2.60.40.1730">
    <property type="entry name" value="tricorn interacting facor f3 domain"/>
    <property type="match status" value="1"/>
</dbReference>
<dbReference type="PANTHER" id="PTHR11533">
    <property type="entry name" value="PROTEASE M1 ZINC METALLOPROTEASE"/>
    <property type="match status" value="1"/>
</dbReference>
<dbReference type="GO" id="GO:0043171">
    <property type="term" value="P:peptide catabolic process"/>
    <property type="evidence" value="ECO:0007669"/>
    <property type="project" value="TreeGrafter"/>
</dbReference>
<dbReference type="CDD" id="cd09601">
    <property type="entry name" value="M1_APN-Q_like"/>
    <property type="match status" value="1"/>
</dbReference>
<feature type="domain" description="Aminopeptidase N-like N-terminal" evidence="14">
    <location>
        <begin position="59"/>
        <end position="253"/>
    </location>
</feature>
<dbReference type="GO" id="GO:0042277">
    <property type="term" value="F:peptide binding"/>
    <property type="evidence" value="ECO:0007669"/>
    <property type="project" value="TreeGrafter"/>
</dbReference>
<dbReference type="SUPFAM" id="SSF63737">
    <property type="entry name" value="Leukotriene A4 hydrolase N-terminal domain"/>
    <property type="match status" value="1"/>
</dbReference>
<keyword evidence="17" id="KW-1185">Reference proteome</keyword>
<feature type="chain" id="PRO_5008788272" description="Aminopeptidase" evidence="11">
    <location>
        <begin position="25"/>
        <end position="892"/>
    </location>
</feature>
<evidence type="ECO:0000256" key="8">
    <source>
        <dbReference type="PIRSR" id="PIRSR634016-3"/>
    </source>
</evidence>
<dbReference type="SUPFAM" id="SSF55486">
    <property type="entry name" value="Metalloproteases ('zincins'), catalytic domain"/>
    <property type="match status" value="1"/>
</dbReference>
<feature type="domain" description="Peptidase M1 membrane alanine aminopeptidase" evidence="12">
    <location>
        <begin position="291"/>
        <end position="363"/>
    </location>
</feature>
<dbReference type="InterPro" id="IPR045357">
    <property type="entry name" value="Aminopeptidase_N-like_N"/>
</dbReference>
<comment type="similarity">
    <text evidence="1 10">Belongs to the peptidase M1 family.</text>
</comment>
<feature type="active site" description="Proton acceptor" evidence="7">
    <location>
        <position position="360"/>
    </location>
</feature>
<dbReference type="GO" id="GO:0005615">
    <property type="term" value="C:extracellular space"/>
    <property type="evidence" value="ECO:0007669"/>
    <property type="project" value="TreeGrafter"/>
</dbReference>
<dbReference type="InterPro" id="IPR050344">
    <property type="entry name" value="Peptidase_M1_aminopeptidases"/>
</dbReference>
<reference evidence="17" key="1">
    <citation type="submission" date="2012-12" db="EMBL/GenBank/DDBJ databases">
        <authorList>
            <person name="Hellsten U."/>
            <person name="Grimwood J."/>
            <person name="Chapman J.A."/>
            <person name="Shapiro H."/>
            <person name="Aerts A."/>
            <person name="Otillar R.P."/>
            <person name="Terry A.Y."/>
            <person name="Boore J.L."/>
            <person name="Simakov O."/>
            <person name="Marletaz F."/>
            <person name="Cho S.-J."/>
            <person name="Edsinger-Gonzales E."/>
            <person name="Havlak P."/>
            <person name="Kuo D.-H."/>
            <person name="Larsson T."/>
            <person name="Lv J."/>
            <person name="Arendt D."/>
            <person name="Savage R."/>
            <person name="Osoegawa K."/>
            <person name="de Jong P."/>
            <person name="Lindberg D.R."/>
            <person name="Seaver E.C."/>
            <person name="Weisblat D.A."/>
            <person name="Putnam N.H."/>
            <person name="Grigoriev I.V."/>
            <person name="Rokhsar D.S."/>
        </authorList>
    </citation>
    <scope>NUCLEOTIDE SEQUENCE</scope>
    <source>
        <strain evidence="17">I ESC-2004</strain>
    </source>
</reference>
<dbReference type="OMA" id="SHERLMM"/>
<organism evidence="15">
    <name type="scientific">Capitella teleta</name>
    <name type="common">Polychaete worm</name>
    <dbReference type="NCBI Taxonomy" id="283909"/>
    <lineage>
        <taxon>Eukaryota</taxon>
        <taxon>Metazoa</taxon>
        <taxon>Spiralia</taxon>
        <taxon>Lophotrochozoa</taxon>
        <taxon>Annelida</taxon>
        <taxon>Polychaeta</taxon>
        <taxon>Sedentaria</taxon>
        <taxon>Scolecida</taxon>
        <taxon>Capitellidae</taxon>
        <taxon>Capitella</taxon>
    </lineage>
</organism>
<dbReference type="InterPro" id="IPR042097">
    <property type="entry name" value="Aminopeptidase_N-like_N_sf"/>
</dbReference>
<evidence type="ECO:0000313" key="17">
    <source>
        <dbReference type="Proteomes" id="UP000014760"/>
    </source>
</evidence>
<evidence type="ECO:0000256" key="3">
    <source>
        <dbReference type="ARBA" id="ARBA00022723"/>
    </source>
</evidence>
<evidence type="ECO:0000256" key="5">
    <source>
        <dbReference type="ARBA" id="ARBA00022833"/>
    </source>
</evidence>
<dbReference type="PANTHER" id="PTHR11533:SF294">
    <property type="entry name" value="THYROTROPIN-RELEASING HORMONE-DEGRADING ECTOENZYME"/>
    <property type="match status" value="1"/>
</dbReference>
<dbReference type="InterPro" id="IPR034016">
    <property type="entry name" value="M1_APN-typ"/>
</dbReference>
<dbReference type="InterPro" id="IPR024571">
    <property type="entry name" value="ERAP1-like_C_dom"/>
</dbReference>
<dbReference type="PRINTS" id="PR00756">
    <property type="entry name" value="ALADIPTASE"/>
</dbReference>
<dbReference type="Pfam" id="PF17900">
    <property type="entry name" value="Peptidase_M1_N"/>
    <property type="match status" value="1"/>
</dbReference>
<dbReference type="GO" id="GO:0016020">
    <property type="term" value="C:membrane"/>
    <property type="evidence" value="ECO:0007669"/>
    <property type="project" value="TreeGrafter"/>
</dbReference>
<dbReference type="GO" id="GO:0070006">
    <property type="term" value="F:metalloaminopeptidase activity"/>
    <property type="evidence" value="ECO:0007669"/>
    <property type="project" value="TreeGrafter"/>
</dbReference>
<keyword evidence="4 10" id="KW-0378">Hydrolase</keyword>
<reference evidence="16" key="3">
    <citation type="submission" date="2015-06" db="UniProtKB">
        <authorList>
            <consortium name="EnsemblMetazoa"/>
        </authorList>
    </citation>
    <scope>IDENTIFICATION</scope>
</reference>
<gene>
    <name evidence="15" type="ORF">CAPTEDRAFT_195049</name>
</gene>
<comment type="cofactor">
    <cofactor evidence="8 10">
        <name>Zn(2+)</name>
        <dbReference type="ChEBI" id="CHEBI:29105"/>
    </cofactor>
    <text evidence="8 10">Binds 1 zinc ion per subunit.</text>
</comment>
<dbReference type="Pfam" id="PF11838">
    <property type="entry name" value="ERAP1_C"/>
    <property type="match status" value="1"/>
</dbReference>
<dbReference type="EMBL" id="AMQN01007660">
    <property type="status" value="NOT_ANNOTATED_CDS"/>
    <property type="molecule type" value="Genomic_DNA"/>
</dbReference>
<protein>
    <recommendedName>
        <fullName evidence="10">Aminopeptidase</fullName>
        <ecNumber evidence="10">3.4.11.-</ecNumber>
    </recommendedName>
</protein>
<dbReference type="InterPro" id="IPR027268">
    <property type="entry name" value="Peptidase_M4/M1_CTD_sf"/>
</dbReference>
<dbReference type="EMBL" id="KB301107">
    <property type="protein sequence ID" value="ELU05921.1"/>
    <property type="molecule type" value="Genomic_DNA"/>
</dbReference>
<accession>R7UR75</accession>
<feature type="signal peptide" evidence="11">
    <location>
        <begin position="1"/>
        <end position="24"/>
    </location>
</feature>
<proteinExistence type="inferred from homology"/>
<dbReference type="GO" id="GO:0006508">
    <property type="term" value="P:proteolysis"/>
    <property type="evidence" value="ECO:0007669"/>
    <property type="project" value="UniProtKB-KW"/>
</dbReference>
<dbReference type="Gene3D" id="1.10.390.10">
    <property type="entry name" value="Neutral Protease Domain 2"/>
    <property type="match status" value="2"/>
</dbReference>
<keyword evidence="11" id="KW-0732">Signal</keyword>
<evidence type="ECO:0000256" key="9">
    <source>
        <dbReference type="PIRSR" id="PIRSR634016-4"/>
    </source>
</evidence>
<evidence type="ECO:0000256" key="4">
    <source>
        <dbReference type="ARBA" id="ARBA00022801"/>
    </source>
</evidence>
<dbReference type="InterPro" id="IPR001930">
    <property type="entry name" value="Peptidase_M1"/>
</dbReference>
<keyword evidence="10" id="KW-0031">Aminopeptidase</keyword>
<evidence type="ECO:0000256" key="11">
    <source>
        <dbReference type="SAM" id="SignalP"/>
    </source>
</evidence>
<dbReference type="EC" id="3.4.11.-" evidence="10"/>
<dbReference type="Gene3D" id="2.60.40.1910">
    <property type="match status" value="1"/>
</dbReference>
<feature type="domain" description="ERAP1-like C-terminal" evidence="13">
    <location>
        <begin position="539"/>
        <end position="859"/>
    </location>
</feature>
<dbReference type="GO" id="GO:0005737">
    <property type="term" value="C:cytoplasm"/>
    <property type="evidence" value="ECO:0007669"/>
    <property type="project" value="TreeGrafter"/>
</dbReference>
<dbReference type="Pfam" id="PF01433">
    <property type="entry name" value="Peptidase_M1"/>
    <property type="match status" value="1"/>
</dbReference>
<keyword evidence="2 10" id="KW-0645">Protease</keyword>
<dbReference type="Gene3D" id="1.25.50.20">
    <property type="match status" value="1"/>
</dbReference>
<keyword evidence="5 8" id="KW-0862">Zinc</keyword>
<name>R7UR75_CAPTE</name>
<dbReference type="STRING" id="283909.R7UR75"/>
<feature type="site" description="Transition state stabilizer" evidence="9">
    <location>
        <position position="407"/>
    </location>
</feature>
<feature type="binding site" evidence="8">
    <location>
        <position position="359"/>
    </location>
    <ligand>
        <name>Zn(2+)</name>
        <dbReference type="ChEBI" id="CHEBI:29105"/>
        <note>catalytic</note>
    </ligand>
</feature>
<dbReference type="InterPro" id="IPR014782">
    <property type="entry name" value="Peptidase_M1_dom"/>
</dbReference>
<keyword evidence="6 10" id="KW-0482">Metalloprotease</keyword>
<evidence type="ECO:0000313" key="15">
    <source>
        <dbReference type="EMBL" id="ELU05921.1"/>
    </source>
</evidence>
<dbReference type="EnsemblMetazoa" id="CapteT195049">
    <property type="protein sequence ID" value="CapteP195049"/>
    <property type="gene ID" value="CapteG195049"/>
</dbReference>
<evidence type="ECO:0000256" key="1">
    <source>
        <dbReference type="ARBA" id="ARBA00010136"/>
    </source>
</evidence>
<evidence type="ECO:0000256" key="10">
    <source>
        <dbReference type="RuleBase" id="RU364040"/>
    </source>
</evidence>
<dbReference type="AlphaFoldDB" id="R7UR75"/>
<feature type="binding site" evidence="8">
    <location>
        <position position="363"/>
    </location>
    <ligand>
        <name>Zn(2+)</name>
        <dbReference type="ChEBI" id="CHEBI:29105"/>
        <note>catalytic</note>
    </ligand>
</feature>
<evidence type="ECO:0000256" key="7">
    <source>
        <dbReference type="PIRSR" id="PIRSR634016-1"/>
    </source>
</evidence>
<evidence type="ECO:0000313" key="16">
    <source>
        <dbReference type="EnsemblMetazoa" id="CapteP195049"/>
    </source>
</evidence>